<keyword evidence="6 11" id="KW-0067">ATP-binding</keyword>
<evidence type="ECO:0000256" key="8">
    <source>
        <dbReference type="ARBA" id="ARBA00022989"/>
    </source>
</evidence>
<keyword evidence="13" id="KW-1185">Reference proteome</keyword>
<dbReference type="PANTHER" id="PTHR30042">
    <property type="entry name" value="POTASSIUM-TRANSPORTING ATPASE C CHAIN"/>
    <property type="match status" value="1"/>
</dbReference>
<proteinExistence type="inferred from homology"/>
<keyword evidence="8 11" id="KW-1133">Transmembrane helix</keyword>
<evidence type="ECO:0000256" key="6">
    <source>
        <dbReference type="ARBA" id="ARBA00022840"/>
    </source>
</evidence>
<organism evidence="12 13">
    <name type="scientific">Roseimicrobium gellanilyticum</name>
    <dbReference type="NCBI Taxonomy" id="748857"/>
    <lineage>
        <taxon>Bacteria</taxon>
        <taxon>Pseudomonadati</taxon>
        <taxon>Verrucomicrobiota</taxon>
        <taxon>Verrucomicrobiia</taxon>
        <taxon>Verrucomicrobiales</taxon>
        <taxon>Verrucomicrobiaceae</taxon>
        <taxon>Roseimicrobium</taxon>
    </lineage>
</organism>
<reference evidence="12 13" key="1">
    <citation type="submission" date="2018-06" db="EMBL/GenBank/DDBJ databases">
        <title>Genomic Encyclopedia of Type Strains, Phase IV (KMG-IV): sequencing the most valuable type-strain genomes for metagenomic binning, comparative biology and taxonomic classification.</title>
        <authorList>
            <person name="Goeker M."/>
        </authorList>
    </citation>
    <scope>NUCLEOTIDE SEQUENCE [LARGE SCALE GENOMIC DNA]</scope>
    <source>
        <strain evidence="12 13">DSM 25532</strain>
    </source>
</reference>
<keyword evidence="5 11" id="KW-0547">Nucleotide-binding</keyword>
<comment type="function">
    <text evidence="11">Part of the high-affinity ATP-driven potassium transport (or Kdp) system, which catalyzes the hydrolysis of ATP coupled with the electrogenic transport of potassium into the cytoplasm. This subunit acts as a catalytic chaperone that increases the ATP-binding affinity of the ATP-hydrolyzing subunit KdpB by the formation of a transient KdpB/KdpC/ATP ternary complex.</text>
</comment>
<keyword evidence="9 11" id="KW-0406">Ion transport</keyword>
<keyword evidence="3 11" id="KW-0633">Potassium transport</keyword>
<evidence type="ECO:0000256" key="7">
    <source>
        <dbReference type="ARBA" id="ARBA00022958"/>
    </source>
</evidence>
<dbReference type="NCBIfam" id="NF001454">
    <property type="entry name" value="PRK00315.1"/>
    <property type="match status" value="1"/>
</dbReference>
<evidence type="ECO:0000256" key="10">
    <source>
        <dbReference type="ARBA" id="ARBA00023136"/>
    </source>
</evidence>
<name>A0A366HTZ9_9BACT</name>
<keyword evidence="7 11" id="KW-0630">Potassium</keyword>
<dbReference type="GO" id="GO:0005524">
    <property type="term" value="F:ATP binding"/>
    <property type="evidence" value="ECO:0007669"/>
    <property type="project" value="UniProtKB-UniRule"/>
</dbReference>
<keyword evidence="4 11" id="KW-0812">Transmembrane</keyword>
<keyword evidence="2 11" id="KW-1003">Cell membrane</keyword>
<gene>
    <name evidence="11" type="primary">kdpC</name>
    <name evidence="12" type="ORF">DES53_101107</name>
</gene>
<evidence type="ECO:0000313" key="13">
    <source>
        <dbReference type="Proteomes" id="UP000253426"/>
    </source>
</evidence>
<comment type="caution">
    <text evidence="12">The sequence shown here is derived from an EMBL/GenBank/DDBJ whole genome shotgun (WGS) entry which is preliminary data.</text>
</comment>
<evidence type="ECO:0000256" key="2">
    <source>
        <dbReference type="ARBA" id="ARBA00022475"/>
    </source>
</evidence>
<protein>
    <recommendedName>
        <fullName evidence="11">Potassium-transporting ATPase KdpC subunit</fullName>
    </recommendedName>
    <alternativeName>
        <fullName evidence="11">ATP phosphohydrolase [potassium-transporting] C chain</fullName>
    </alternativeName>
    <alternativeName>
        <fullName evidence="11">Potassium-binding and translocating subunit C</fullName>
    </alternativeName>
    <alternativeName>
        <fullName evidence="11">Potassium-translocating ATPase C chain</fullName>
    </alternativeName>
</protein>
<dbReference type="EMBL" id="QNRR01000001">
    <property type="protein sequence ID" value="RBP47310.1"/>
    <property type="molecule type" value="Genomic_DNA"/>
</dbReference>
<dbReference type="Pfam" id="PF02669">
    <property type="entry name" value="KdpC"/>
    <property type="match status" value="1"/>
</dbReference>
<evidence type="ECO:0000256" key="9">
    <source>
        <dbReference type="ARBA" id="ARBA00023065"/>
    </source>
</evidence>
<accession>A0A366HTZ9</accession>
<dbReference type="PIRSF" id="PIRSF001296">
    <property type="entry name" value="K_ATPase_KdpC"/>
    <property type="match status" value="1"/>
</dbReference>
<evidence type="ECO:0000256" key="4">
    <source>
        <dbReference type="ARBA" id="ARBA00022692"/>
    </source>
</evidence>
<sequence>MKAIFSELRGAFVSTLVLAAVCCGVYPLIVTGAAQTLFADKANGSLIKDKDGTIRGSALLAQGFTGEQYFHPRPSAAGANGYDAASSSGSNLGPTSQKLHDAVKDRIAAYRVTNGLAIDAPVPADAVTASGSGLDPHISIANAQLQAPRVARIRQMDVEAVRSLIREHTTSPDLGILGEAGVNVLQLNTALDALPPVSVPSP</sequence>
<evidence type="ECO:0000256" key="1">
    <source>
        <dbReference type="ARBA" id="ARBA00022448"/>
    </source>
</evidence>
<dbReference type="HAMAP" id="MF_00276">
    <property type="entry name" value="KdpC"/>
    <property type="match status" value="1"/>
</dbReference>
<comment type="subunit">
    <text evidence="11">The system is composed of three essential subunits: KdpA, KdpB and KdpC.</text>
</comment>
<dbReference type="OrthoDB" id="9809491at2"/>
<keyword evidence="10 11" id="KW-0472">Membrane</keyword>
<dbReference type="AlphaFoldDB" id="A0A366HTZ9"/>
<dbReference type="NCBIfam" id="TIGR00681">
    <property type="entry name" value="kdpC"/>
    <property type="match status" value="1"/>
</dbReference>
<dbReference type="GO" id="GO:0008556">
    <property type="term" value="F:P-type potassium transmembrane transporter activity"/>
    <property type="evidence" value="ECO:0007669"/>
    <property type="project" value="InterPro"/>
</dbReference>
<dbReference type="Proteomes" id="UP000253426">
    <property type="component" value="Unassembled WGS sequence"/>
</dbReference>
<comment type="similarity">
    <text evidence="11">Belongs to the KdpC family.</text>
</comment>
<comment type="subcellular location">
    <subcellularLocation>
        <location evidence="11">Cell membrane</location>
        <topology evidence="11">Single-pass membrane protein</topology>
    </subcellularLocation>
</comment>
<evidence type="ECO:0000256" key="11">
    <source>
        <dbReference type="HAMAP-Rule" id="MF_00276"/>
    </source>
</evidence>
<evidence type="ECO:0000256" key="3">
    <source>
        <dbReference type="ARBA" id="ARBA00022538"/>
    </source>
</evidence>
<dbReference type="GO" id="GO:0005886">
    <property type="term" value="C:plasma membrane"/>
    <property type="evidence" value="ECO:0007669"/>
    <property type="project" value="UniProtKB-SubCell"/>
</dbReference>
<evidence type="ECO:0000313" key="12">
    <source>
        <dbReference type="EMBL" id="RBP47310.1"/>
    </source>
</evidence>
<dbReference type="InterPro" id="IPR003820">
    <property type="entry name" value="KdpC"/>
</dbReference>
<evidence type="ECO:0000256" key="5">
    <source>
        <dbReference type="ARBA" id="ARBA00022741"/>
    </source>
</evidence>
<dbReference type="PANTHER" id="PTHR30042:SF2">
    <property type="entry name" value="POTASSIUM-TRANSPORTING ATPASE KDPC SUBUNIT"/>
    <property type="match status" value="1"/>
</dbReference>
<keyword evidence="1 11" id="KW-0813">Transport</keyword>